<evidence type="ECO:0008006" key="3">
    <source>
        <dbReference type="Google" id="ProtNLM"/>
    </source>
</evidence>
<dbReference type="PANTHER" id="PTHR43102:SF2">
    <property type="entry name" value="GAF DOMAIN-CONTAINING PROTEIN"/>
    <property type="match status" value="1"/>
</dbReference>
<dbReference type="AlphaFoldDB" id="A0A0W4ZRA2"/>
<dbReference type="PANTHER" id="PTHR43102">
    <property type="entry name" value="SLR1143 PROTEIN"/>
    <property type="match status" value="1"/>
</dbReference>
<organism evidence="1 2">
    <name type="scientific">Pneumocystis jirovecii (strain RU7)</name>
    <name type="common">Human pneumocystis pneumonia agent</name>
    <dbReference type="NCBI Taxonomy" id="1408657"/>
    <lineage>
        <taxon>Eukaryota</taxon>
        <taxon>Fungi</taxon>
        <taxon>Dikarya</taxon>
        <taxon>Ascomycota</taxon>
        <taxon>Taphrinomycotina</taxon>
        <taxon>Pneumocystomycetes</taxon>
        <taxon>Pneumocystaceae</taxon>
        <taxon>Pneumocystis</taxon>
    </lineage>
</organism>
<dbReference type="Gene3D" id="3.30.450.40">
    <property type="match status" value="1"/>
</dbReference>
<reference evidence="2" key="1">
    <citation type="journal article" date="2016" name="Nat. Commun.">
        <title>Genome analysis of three Pneumocystis species reveals adaptation mechanisms to life exclusively in mammalian hosts.</title>
        <authorList>
            <person name="Ma L."/>
            <person name="Chen Z."/>
            <person name="Huang D.W."/>
            <person name="Kutty G."/>
            <person name="Ishihara M."/>
            <person name="Wang H."/>
            <person name="Abouelleil A."/>
            <person name="Bishop L."/>
            <person name="Davey E."/>
            <person name="Deng R."/>
            <person name="Deng X."/>
            <person name="Fan L."/>
            <person name="Fantoni G."/>
            <person name="Fitzgerald M."/>
            <person name="Gogineni E."/>
            <person name="Goldberg J.M."/>
            <person name="Handley G."/>
            <person name="Hu X."/>
            <person name="Huber C."/>
            <person name="Jiao X."/>
            <person name="Jones K."/>
            <person name="Levin J.Z."/>
            <person name="Liu Y."/>
            <person name="Macdonald P."/>
            <person name="Melnikov A."/>
            <person name="Raley C."/>
            <person name="Sassi M."/>
            <person name="Sherman B.T."/>
            <person name="Song X."/>
            <person name="Sykes S."/>
            <person name="Tran B."/>
            <person name="Walsh L."/>
            <person name="Xia Y."/>
            <person name="Yang J."/>
            <person name="Young S."/>
            <person name="Zeng Q."/>
            <person name="Zheng X."/>
            <person name="Stephens R."/>
            <person name="Nusbaum C."/>
            <person name="Birren B.W."/>
            <person name="Azadi P."/>
            <person name="Lempicki R.A."/>
            <person name="Cuomo C.A."/>
            <person name="Kovacs J.A."/>
        </authorList>
    </citation>
    <scope>NUCLEOTIDE SEQUENCE [LARGE SCALE GENOMIC DNA]</scope>
    <source>
        <strain evidence="2">RU7</strain>
    </source>
</reference>
<dbReference type="VEuPathDB" id="FungiDB:T551_01447"/>
<dbReference type="RefSeq" id="XP_018229885.1">
    <property type="nucleotide sequence ID" value="XM_018373710.1"/>
</dbReference>
<dbReference type="InterPro" id="IPR029016">
    <property type="entry name" value="GAF-like_dom_sf"/>
</dbReference>
<dbReference type="OrthoDB" id="303614at2759"/>
<evidence type="ECO:0000313" key="1">
    <source>
        <dbReference type="EMBL" id="KTW30895.1"/>
    </source>
</evidence>
<accession>A0A0W4ZRA2</accession>
<protein>
    <recommendedName>
        <fullName evidence="3">GAF domain-containing protein</fullName>
    </recommendedName>
</protein>
<name>A0A0W4ZRA2_PNEJ7</name>
<dbReference type="eggNOG" id="KOG0519">
    <property type="taxonomic scope" value="Eukaryota"/>
</dbReference>
<proteinExistence type="predicted"/>
<comment type="caution">
    <text evidence="1">The sequence shown here is derived from an EMBL/GenBank/DDBJ whole genome shotgun (WGS) entry which is preliminary data.</text>
</comment>
<dbReference type="STRING" id="1408657.A0A0W4ZRA2"/>
<keyword evidence="2" id="KW-1185">Reference proteome</keyword>
<dbReference type="GeneID" id="28939965"/>
<evidence type="ECO:0000313" key="2">
    <source>
        <dbReference type="Proteomes" id="UP000053447"/>
    </source>
</evidence>
<dbReference type="Proteomes" id="UP000053447">
    <property type="component" value="Unassembled WGS sequence"/>
</dbReference>
<dbReference type="SUPFAM" id="SSF55781">
    <property type="entry name" value="GAF domain-like"/>
    <property type="match status" value="1"/>
</dbReference>
<dbReference type="EMBL" id="LFWA01000006">
    <property type="protein sequence ID" value="KTW30895.1"/>
    <property type="molecule type" value="Genomic_DNA"/>
</dbReference>
<gene>
    <name evidence="1" type="ORF">T551_01447</name>
</gene>
<sequence>MSFERANSTEYQERSMWSLFQRKHGKRGEMSPKNNASSVKCIVDSTNPPNPAVRPLLVRPQARDEFGVICKEKIKRNIEGTNINTSRCNTLRSNTGSTLMLNETKDDEYIKWKNFIFAYAQDAYDLSNPPCPPTRLRMRYFVPPRPFNEAERIAALRRYDILPKYDTSTRRSHYSSVSSLSNCKNEDIERLQRLVVAALDFFSTSIAFISLIDENRCYLKCEIGLNMTDIDRDITFCTHTILSSEPVVILDASKDWRFKGNPLVIDPPYLRFYAGASIITPDGYPIGTISVIDSNARLFFSPQDIRRLSQFARMAMDEIEHLSHVVKHKSSLEASIQGFSLKSSPGFSDIDSAFTINEYQIALNAKDNLNNSLQKPISEPIFQDIDTASKLKLDQNIGKDYSYLQTKKTCDFKNFSTFPVKDLDSKVDNKQNKGSPRFSFHNSPLSQIKYDQEQKSGLQYSLMSNDKTNFSQNSPNTIENETYENNYIESRQVLLNINKKENSQVLKNSELTPPSTPVNSKINSVNHINKNNLSKESSTVNLRTCSFTSQPSVFATHVIACTLGLDLVYIVQISPNNCVSLDSQKSKNNYNSASLDIVASCGLPYPPPVLDPVLHLRALRSEGGLIYRNPFHLNEDCTDYKIGILIPLWRDDVNESNTDNSLKDLYAKSCSGVVLAGFSKNERKDKGFSSDEIQYLRRFGGVLEKVLKSSNTKQ</sequence>